<dbReference type="InterPro" id="IPR027370">
    <property type="entry name" value="Znf-RING_euk"/>
</dbReference>
<accession>A0AAV2SM97</accession>
<feature type="non-terminal residue" evidence="6">
    <location>
        <position position="1"/>
    </location>
</feature>
<dbReference type="GO" id="GO:0000209">
    <property type="term" value="P:protein polyubiquitination"/>
    <property type="evidence" value="ECO:0007669"/>
    <property type="project" value="TreeGrafter"/>
</dbReference>
<dbReference type="InterPro" id="IPR013083">
    <property type="entry name" value="Znf_RING/FYVE/PHD"/>
</dbReference>
<organism evidence="6 7">
    <name type="scientific">Meganyctiphanes norvegica</name>
    <name type="common">Northern krill</name>
    <name type="synonym">Thysanopoda norvegica</name>
    <dbReference type="NCBI Taxonomy" id="48144"/>
    <lineage>
        <taxon>Eukaryota</taxon>
        <taxon>Metazoa</taxon>
        <taxon>Ecdysozoa</taxon>
        <taxon>Arthropoda</taxon>
        <taxon>Crustacea</taxon>
        <taxon>Multicrustacea</taxon>
        <taxon>Malacostraca</taxon>
        <taxon>Eumalacostraca</taxon>
        <taxon>Eucarida</taxon>
        <taxon>Euphausiacea</taxon>
        <taxon>Euphausiidae</taxon>
        <taxon>Meganyctiphanes</taxon>
    </lineage>
</organism>
<keyword evidence="2 4" id="KW-0863">Zinc-finger</keyword>
<keyword evidence="3" id="KW-0862">Zinc</keyword>
<dbReference type="PANTHER" id="PTHR45865">
    <property type="entry name" value="E3 UBIQUITIN-PROTEIN LIGASE SHPRH FAMILY MEMBER"/>
    <property type="match status" value="1"/>
</dbReference>
<keyword evidence="1" id="KW-0479">Metal-binding</keyword>
<gene>
    <name evidence="6" type="ORF">MNOR_LOCUS38191</name>
</gene>
<evidence type="ECO:0000313" key="6">
    <source>
        <dbReference type="EMBL" id="CAL4209010.1"/>
    </source>
</evidence>
<dbReference type="InterPro" id="IPR052583">
    <property type="entry name" value="ATP-helicase/E3_Ub-Ligase"/>
</dbReference>
<comment type="caution">
    <text evidence="6">The sequence shown here is derived from an EMBL/GenBank/DDBJ whole genome shotgun (WGS) entry which is preliminary data.</text>
</comment>
<dbReference type="InterPro" id="IPR048695">
    <property type="entry name" value="SHPRH_helical_2nd"/>
</dbReference>
<evidence type="ECO:0000259" key="5">
    <source>
        <dbReference type="PROSITE" id="PS50089"/>
    </source>
</evidence>
<dbReference type="Pfam" id="PF21324">
    <property type="entry name" value="SHPRH_helical-2nd"/>
    <property type="match status" value="1"/>
</dbReference>
<sequence>LSSYNRFEEHKCVLHPVETKLHLMQVLKAEMKTMKTQREDMIKGIKHLREHEPATLLNGAIDCHLRPTETHPTQCILCATHELFKDYEKILFAMKDIKHSRTTGVSLETADKKDKQKTFDITQRGNWGLSEIERILRYIQTKSLGKVDDEVYEDSQTHHKTLDIMKKEFKNYRIFWRSIFDYVSAMDEANMATLRLRLKYPDEVIPDPKNKKKKNEPDLETNVIIAPTYIINPPELPHHELKLKSDKIVAEGDLRVKLGQLLYLQNLSKTDFGKDGRSNPELCPICQGVLGEKWAVMLCAHSYCMDCIGLLGNNQRFIIKCPMCRQPTKIKEISYVDTWAKIEEEEEFVK</sequence>
<feature type="domain" description="RING-type" evidence="5">
    <location>
        <begin position="283"/>
        <end position="325"/>
    </location>
</feature>
<dbReference type="PROSITE" id="PS00518">
    <property type="entry name" value="ZF_RING_1"/>
    <property type="match status" value="1"/>
</dbReference>
<dbReference type="GO" id="GO:0006974">
    <property type="term" value="P:DNA damage response"/>
    <property type="evidence" value="ECO:0007669"/>
    <property type="project" value="TreeGrafter"/>
</dbReference>
<evidence type="ECO:0000256" key="4">
    <source>
        <dbReference type="PROSITE-ProRule" id="PRU00175"/>
    </source>
</evidence>
<dbReference type="InterPro" id="IPR001841">
    <property type="entry name" value="Znf_RING"/>
</dbReference>
<feature type="non-terminal residue" evidence="6">
    <location>
        <position position="350"/>
    </location>
</feature>
<protein>
    <recommendedName>
        <fullName evidence="5">RING-type domain-containing protein</fullName>
    </recommendedName>
</protein>
<dbReference type="InterPro" id="IPR017907">
    <property type="entry name" value="Znf_RING_CS"/>
</dbReference>
<dbReference type="Proteomes" id="UP001497623">
    <property type="component" value="Unassembled WGS sequence"/>
</dbReference>
<dbReference type="Pfam" id="PF13445">
    <property type="entry name" value="zf-RING_UBOX"/>
    <property type="match status" value="1"/>
</dbReference>
<dbReference type="EMBL" id="CAXKWB010084290">
    <property type="protein sequence ID" value="CAL4209010.1"/>
    <property type="molecule type" value="Genomic_DNA"/>
</dbReference>
<dbReference type="GO" id="GO:0061630">
    <property type="term" value="F:ubiquitin protein ligase activity"/>
    <property type="evidence" value="ECO:0007669"/>
    <property type="project" value="TreeGrafter"/>
</dbReference>
<reference evidence="6 7" key="1">
    <citation type="submission" date="2024-05" db="EMBL/GenBank/DDBJ databases">
        <authorList>
            <person name="Wallberg A."/>
        </authorList>
    </citation>
    <scope>NUCLEOTIDE SEQUENCE [LARGE SCALE GENOMIC DNA]</scope>
</reference>
<dbReference type="CDD" id="cd16569">
    <property type="entry name" value="RING-HC_SHPRH-like"/>
    <property type="match status" value="1"/>
</dbReference>
<dbReference type="AlphaFoldDB" id="A0AAV2SM97"/>
<dbReference type="SUPFAM" id="SSF57850">
    <property type="entry name" value="RING/U-box"/>
    <property type="match status" value="1"/>
</dbReference>
<dbReference type="GO" id="GO:0008270">
    <property type="term" value="F:zinc ion binding"/>
    <property type="evidence" value="ECO:0007669"/>
    <property type="project" value="UniProtKB-KW"/>
</dbReference>
<evidence type="ECO:0000313" key="7">
    <source>
        <dbReference type="Proteomes" id="UP001497623"/>
    </source>
</evidence>
<dbReference type="PROSITE" id="PS50089">
    <property type="entry name" value="ZF_RING_2"/>
    <property type="match status" value="1"/>
</dbReference>
<dbReference type="SMART" id="SM00184">
    <property type="entry name" value="RING"/>
    <property type="match status" value="1"/>
</dbReference>
<evidence type="ECO:0000256" key="1">
    <source>
        <dbReference type="ARBA" id="ARBA00022723"/>
    </source>
</evidence>
<dbReference type="PANTHER" id="PTHR45865:SF1">
    <property type="entry name" value="E3 UBIQUITIN-PROTEIN LIGASE SHPRH"/>
    <property type="match status" value="1"/>
</dbReference>
<name>A0AAV2SM97_MEGNR</name>
<evidence type="ECO:0000256" key="3">
    <source>
        <dbReference type="ARBA" id="ARBA00022833"/>
    </source>
</evidence>
<dbReference type="Gene3D" id="3.30.40.10">
    <property type="entry name" value="Zinc/RING finger domain, C3HC4 (zinc finger)"/>
    <property type="match status" value="1"/>
</dbReference>
<proteinExistence type="predicted"/>
<dbReference type="GO" id="GO:0005634">
    <property type="term" value="C:nucleus"/>
    <property type="evidence" value="ECO:0007669"/>
    <property type="project" value="TreeGrafter"/>
</dbReference>
<keyword evidence="7" id="KW-1185">Reference proteome</keyword>
<evidence type="ECO:0000256" key="2">
    <source>
        <dbReference type="ARBA" id="ARBA00022771"/>
    </source>
</evidence>